<keyword evidence="8" id="KW-0413">Isomerase</keyword>
<feature type="domain" description="N-(5'phosphoribosyl) anthranilate isomerase (PRAI)" evidence="9">
    <location>
        <begin position="93"/>
        <end position="261"/>
    </location>
</feature>
<name>A0A1R1X569_9FUNG</name>
<dbReference type="EMBL" id="LSSM01006928">
    <property type="protein sequence ID" value="OMJ09750.1"/>
    <property type="molecule type" value="Genomic_DNA"/>
</dbReference>
<accession>A0A1R1X569</accession>
<sequence length="267" mass="29190">MESGKSLNQSPPKGPKVKICGVKNPQDALFAANSGADFIGMIFAKSPRMITISEAVNIIDTVKSSLQETPINLKMSKSNSSDYNLDLDSENIRWFSEYIEKVVQFEGIRPLFVGVFSDQPIEYILEVCNKAQLDFVQLHGNEDFDLPLSIPVPVIKVFQVDSNFNPPEIINKGGRHALVLLDTKVEGASIQGGHGVSFDWDIAKRVSKDKNIPLLLAGGLTDSNVSESIKKGLPWCVDVSSGVETATKGEKDHVKISNFISNAKSKI</sequence>
<dbReference type="SUPFAM" id="SSF51366">
    <property type="entry name" value="Ribulose-phoshate binding barrel"/>
    <property type="match status" value="1"/>
</dbReference>
<reference evidence="11" key="1">
    <citation type="submission" date="2017-01" db="EMBL/GenBank/DDBJ databases">
        <authorList>
            <person name="Wang Y."/>
            <person name="White M."/>
            <person name="Kvist S."/>
            <person name="Moncalvo J.-M."/>
        </authorList>
    </citation>
    <scope>NUCLEOTIDE SEQUENCE [LARGE SCALE GENOMIC DNA]</scope>
    <source>
        <strain evidence="11">ID-206-W2</strain>
    </source>
</reference>
<dbReference type="InterPro" id="IPR044643">
    <property type="entry name" value="TrpF_fam"/>
</dbReference>
<dbReference type="Gene3D" id="3.20.20.70">
    <property type="entry name" value="Aldolase class I"/>
    <property type="match status" value="1"/>
</dbReference>
<evidence type="ECO:0000259" key="9">
    <source>
        <dbReference type="Pfam" id="PF00697"/>
    </source>
</evidence>
<dbReference type="InterPro" id="IPR001240">
    <property type="entry name" value="PRAI_dom"/>
</dbReference>
<organism evidence="10 11">
    <name type="scientific">Smittium culicis</name>
    <dbReference type="NCBI Taxonomy" id="133412"/>
    <lineage>
        <taxon>Eukaryota</taxon>
        <taxon>Fungi</taxon>
        <taxon>Fungi incertae sedis</taxon>
        <taxon>Zoopagomycota</taxon>
        <taxon>Kickxellomycotina</taxon>
        <taxon>Harpellomycetes</taxon>
        <taxon>Harpellales</taxon>
        <taxon>Legeriomycetaceae</taxon>
        <taxon>Smittium</taxon>
    </lineage>
</organism>
<comment type="caution">
    <text evidence="10">The sequence shown here is derived from an EMBL/GenBank/DDBJ whole genome shotgun (WGS) entry which is preliminary data.</text>
</comment>
<evidence type="ECO:0000256" key="5">
    <source>
        <dbReference type="ARBA" id="ARBA00022605"/>
    </source>
</evidence>
<evidence type="ECO:0000256" key="4">
    <source>
        <dbReference type="ARBA" id="ARBA00022272"/>
    </source>
</evidence>
<evidence type="ECO:0000256" key="6">
    <source>
        <dbReference type="ARBA" id="ARBA00022822"/>
    </source>
</evidence>
<dbReference type="EC" id="5.3.1.24" evidence="3"/>
<dbReference type="AlphaFoldDB" id="A0A1R1X569"/>
<dbReference type="PANTHER" id="PTHR42894">
    <property type="entry name" value="N-(5'-PHOSPHORIBOSYL)ANTHRANILATE ISOMERASE"/>
    <property type="match status" value="1"/>
</dbReference>
<dbReference type="UniPathway" id="UPA00035">
    <property type="reaction ID" value="UER00042"/>
</dbReference>
<keyword evidence="7" id="KW-0057">Aromatic amino acid biosynthesis</keyword>
<protein>
    <recommendedName>
        <fullName evidence="4">N-(5'-phosphoribosyl)anthranilate isomerase</fullName>
        <ecNumber evidence="3">5.3.1.24</ecNumber>
    </recommendedName>
</protein>
<evidence type="ECO:0000256" key="8">
    <source>
        <dbReference type="ARBA" id="ARBA00023235"/>
    </source>
</evidence>
<dbReference type="PANTHER" id="PTHR42894:SF1">
    <property type="entry name" value="N-(5'-PHOSPHORIBOSYL)ANTHRANILATE ISOMERASE"/>
    <property type="match status" value="1"/>
</dbReference>
<dbReference type="GO" id="GO:0004640">
    <property type="term" value="F:phosphoribosylanthranilate isomerase activity"/>
    <property type="evidence" value="ECO:0007669"/>
    <property type="project" value="UniProtKB-EC"/>
</dbReference>
<dbReference type="Pfam" id="PF00697">
    <property type="entry name" value="PRAI"/>
    <property type="match status" value="1"/>
</dbReference>
<evidence type="ECO:0000256" key="1">
    <source>
        <dbReference type="ARBA" id="ARBA00004664"/>
    </source>
</evidence>
<comment type="similarity">
    <text evidence="2">Belongs to the TrpF family.</text>
</comment>
<evidence type="ECO:0000313" key="11">
    <source>
        <dbReference type="Proteomes" id="UP000187429"/>
    </source>
</evidence>
<dbReference type="GO" id="GO:0000162">
    <property type="term" value="P:L-tryptophan biosynthetic process"/>
    <property type="evidence" value="ECO:0007669"/>
    <property type="project" value="UniProtKB-UniPathway"/>
</dbReference>
<keyword evidence="11" id="KW-1185">Reference proteome</keyword>
<evidence type="ECO:0000256" key="2">
    <source>
        <dbReference type="ARBA" id="ARBA00007571"/>
    </source>
</evidence>
<evidence type="ECO:0000256" key="7">
    <source>
        <dbReference type="ARBA" id="ARBA00023141"/>
    </source>
</evidence>
<keyword evidence="6" id="KW-0822">Tryptophan biosynthesis</keyword>
<dbReference type="HAMAP" id="MF_00135">
    <property type="entry name" value="PRAI"/>
    <property type="match status" value="1"/>
</dbReference>
<keyword evidence="5" id="KW-0028">Amino-acid biosynthesis</keyword>
<dbReference type="InterPro" id="IPR013785">
    <property type="entry name" value="Aldolase_TIM"/>
</dbReference>
<evidence type="ECO:0000256" key="3">
    <source>
        <dbReference type="ARBA" id="ARBA00012572"/>
    </source>
</evidence>
<dbReference type="OrthoDB" id="524799at2759"/>
<dbReference type="Proteomes" id="UP000187429">
    <property type="component" value="Unassembled WGS sequence"/>
</dbReference>
<dbReference type="CDD" id="cd00405">
    <property type="entry name" value="PRAI"/>
    <property type="match status" value="1"/>
</dbReference>
<dbReference type="InterPro" id="IPR011060">
    <property type="entry name" value="RibuloseP-bd_barrel"/>
</dbReference>
<comment type="pathway">
    <text evidence="1">Amino-acid biosynthesis; L-tryptophan biosynthesis; L-tryptophan from chorismate: step 3/5.</text>
</comment>
<evidence type="ECO:0000313" key="10">
    <source>
        <dbReference type="EMBL" id="OMJ09750.1"/>
    </source>
</evidence>
<proteinExistence type="inferred from homology"/>
<gene>
    <name evidence="10" type="ORF">AYI69_g10528</name>
</gene>